<sequence length="110" mass="11795">MHTAFRQRVCQEYPRDSHADIRLLSPELLQGMAPALVVPTVQAQGLVHELGPLDDIQHAIRDHHILLAAHGPYTAAGVEGVLAIPVTCISQDFSSFHGLVKAVETAISAG</sequence>
<comment type="caution">
    <text evidence="1">The sequence shown here is derived from an EMBL/GenBank/DDBJ whole genome shotgun (WGS) entry which is preliminary data.</text>
</comment>
<gene>
    <name evidence="1" type="ORF">OSTQU699_LOCUS4011</name>
</gene>
<reference evidence="1" key="1">
    <citation type="submission" date="2020-12" db="EMBL/GenBank/DDBJ databases">
        <authorList>
            <person name="Iha C."/>
        </authorList>
    </citation>
    <scope>NUCLEOTIDE SEQUENCE</scope>
</reference>
<dbReference type="OrthoDB" id="259181at2759"/>
<dbReference type="PANTHER" id="PTHR38020">
    <property type="entry name" value="UROPORPHYRINOGEN-III SYNTHASE"/>
    <property type="match status" value="1"/>
</dbReference>
<evidence type="ECO:0000313" key="1">
    <source>
        <dbReference type="EMBL" id="CAD7698650.1"/>
    </source>
</evidence>
<dbReference type="Proteomes" id="UP000708148">
    <property type="component" value="Unassembled WGS sequence"/>
</dbReference>
<organism evidence="1 2">
    <name type="scientific">Ostreobium quekettii</name>
    <dbReference type="NCBI Taxonomy" id="121088"/>
    <lineage>
        <taxon>Eukaryota</taxon>
        <taxon>Viridiplantae</taxon>
        <taxon>Chlorophyta</taxon>
        <taxon>core chlorophytes</taxon>
        <taxon>Ulvophyceae</taxon>
        <taxon>TCBD clade</taxon>
        <taxon>Bryopsidales</taxon>
        <taxon>Ostreobineae</taxon>
        <taxon>Ostreobiaceae</taxon>
        <taxon>Ostreobium</taxon>
    </lineage>
</organism>
<dbReference type="AlphaFoldDB" id="A0A8S1IU76"/>
<dbReference type="PANTHER" id="PTHR38020:SF1">
    <property type="entry name" value="UROPORPHYRINOGEN-III SYNTHASE"/>
    <property type="match status" value="1"/>
</dbReference>
<protein>
    <submittedName>
        <fullName evidence="1">Uncharacterized protein</fullName>
    </submittedName>
</protein>
<accession>A0A8S1IU76</accession>
<proteinExistence type="predicted"/>
<name>A0A8S1IU76_9CHLO</name>
<evidence type="ECO:0000313" key="2">
    <source>
        <dbReference type="Proteomes" id="UP000708148"/>
    </source>
</evidence>
<dbReference type="EMBL" id="CAJHUC010000867">
    <property type="protein sequence ID" value="CAD7698650.1"/>
    <property type="molecule type" value="Genomic_DNA"/>
</dbReference>
<keyword evidence="2" id="KW-1185">Reference proteome</keyword>